<evidence type="ECO:0000313" key="2">
    <source>
        <dbReference type="Proteomes" id="UP000298416"/>
    </source>
</evidence>
<keyword evidence="2" id="KW-1185">Reference proteome</keyword>
<dbReference type="InterPro" id="IPR004158">
    <property type="entry name" value="DUF247_pln"/>
</dbReference>
<evidence type="ECO:0000313" key="1">
    <source>
        <dbReference type="EMBL" id="KAG6413670.1"/>
    </source>
</evidence>
<dbReference type="AlphaFoldDB" id="A0A8X8XFI5"/>
<dbReference type="OrthoDB" id="1849062at2759"/>
<dbReference type="Pfam" id="PF03140">
    <property type="entry name" value="DUF247"/>
    <property type="match status" value="1"/>
</dbReference>
<dbReference type="EMBL" id="PNBA02000009">
    <property type="protein sequence ID" value="KAG6413670.1"/>
    <property type="molecule type" value="Genomic_DNA"/>
</dbReference>
<dbReference type="Proteomes" id="UP000298416">
    <property type="component" value="Unassembled WGS sequence"/>
</dbReference>
<accession>A0A8X8XFI5</accession>
<protein>
    <submittedName>
        <fullName evidence="1">Uncharacterized protein</fullName>
    </submittedName>
</protein>
<proteinExistence type="predicted"/>
<reference evidence="1" key="1">
    <citation type="submission" date="2018-01" db="EMBL/GenBank/DDBJ databases">
        <authorList>
            <person name="Mao J.F."/>
        </authorList>
    </citation>
    <scope>NUCLEOTIDE SEQUENCE</scope>
    <source>
        <strain evidence="1">Huo1</strain>
        <tissue evidence="1">Leaf</tissue>
    </source>
</reference>
<name>A0A8X8XFI5_SALSN</name>
<gene>
    <name evidence="1" type="ORF">SASPL_126384</name>
</gene>
<dbReference type="PANTHER" id="PTHR31549:SF129">
    <property type="entry name" value="DUF4220 DOMAIN-CONTAINING PROTEIN"/>
    <property type="match status" value="1"/>
</dbReference>
<dbReference type="PANTHER" id="PTHR31549">
    <property type="entry name" value="PROTEIN, PUTATIVE (DUF247)-RELATED-RELATED"/>
    <property type="match status" value="1"/>
</dbReference>
<reference evidence="1" key="2">
    <citation type="submission" date="2020-08" db="EMBL/GenBank/DDBJ databases">
        <title>Plant Genome Project.</title>
        <authorList>
            <person name="Zhang R.-G."/>
        </authorList>
    </citation>
    <scope>NUCLEOTIDE SEQUENCE</scope>
    <source>
        <strain evidence="1">Huo1</strain>
        <tissue evidence="1">Leaf</tissue>
    </source>
</reference>
<comment type="caution">
    <text evidence="1">The sequence shown here is derived from an EMBL/GenBank/DDBJ whole genome shotgun (WGS) entry which is preliminary data.</text>
</comment>
<organism evidence="1">
    <name type="scientific">Salvia splendens</name>
    <name type="common">Scarlet sage</name>
    <dbReference type="NCBI Taxonomy" id="180675"/>
    <lineage>
        <taxon>Eukaryota</taxon>
        <taxon>Viridiplantae</taxon>
        <taxon>Streptophyta</taxon>
        <taxon>Embryophyta</taxon>
        <taxon>Tracheophyta</taxon>
        <taxon>Spermatophyta</taxon>
        <taxon>Magnoliopsida</taxon>
        <taxon>eudicotyledons</taxon>
        <taxon>Gunneridae</taxon>
        <taxon>Pentapetalae</taxon>
        <taxon>asterids</taxon>
        <taxon>lamiids</taxon>
        <taxon>Lamiales</taxon>
        <taxon>Lamiaceae</taxon>
        <taxon>Nepetoideae</taxon>
        <taxon>Mentheae</taxon>
        <taxon>Salviinae</taxon>
        <taxon>Salvia</taxon>
        <taxon>Salvia subgen. Calosphace</taxon>
        <taxon>core Calosphace</taxon>
    </lineage>
</organism>
<sequence length="225" mass="25915">MEKHHHGGGSRRKDFEVAVDIVTLRDLSELLHSQSKKLYSESCRQIQKIPPQIRRRNLRRGQQVYDPELVSIGPYHHGKPGLRHAEEFKPQCLDRCAGGDDKKAFFYFKIVEEAAAIRDSYAEAKIVEIYDDKSLALMMLLDASIIIDFIHNYLGMQGNSFSDWQRCLGAGSGPLRDIMLMENQIPFQVLQLLITMQYEKGEAASFLPRFFSTFLSQEYRDPSRN</sequence>